<dbReference type="GO" id="GO:0005524">
    <property type="term" value="F:ATP binding"/>
    <property type="evidence" value="ECO:0007669"/>
    <property type="project" value="UniProtKB-KW"/>
</dbReference>
<dbReference type="GO" id="GO:0003677">
    <property type="term" value="F:DNA binding"/>
    <property type="evidence" value="ECO:0007669"/>
    <property type="project" value="UniProtKB-KW"/>
</dbReference>
<evidence type="ECO:0000256" key="11">
    <source>
        <dbReference type="ARBA" id="ARBA00023204"/>
    </source>
</evidence>
<evidence type="ECO:0000256" key="3">
    <source>
        <dbReference type="ARBA" id="ARBA00022723"/>
    </source>
</evidence>
<dbReference type="PROSITE" id="PS51533">
    <property type="entry name" value="ADD"/>
    <property type="match status" value="1"/>
</dbReference>
<dbReference type="InterPro" id="IPR052131">
    <property type="entry name" value="ATRX_domain-containing"/>
</dbReference>
<evidence type="ECO:0000256" key="1">
    <source>
        <dbReference type="ARBA" id="ARBA00004123"/>
    </source>
</evidence>
<protein>
    <recommendedName>
        <fullName evidence="15">PHD-type domain-containing protein</fullName>
    </recommendedName>
</protein>
<dbReference type="SUPFAM" id="SSF57903">
    <property type="entry name" value="FYVE/PHD zinc finger"/>
    <property type="match status" value="1"/>
</dbReference>
<evidence type="ECO:0000313" key="16">
    <source>
        <dbReference type="EMBL" id="ESN95396.1"/>
    </source>
</evidence>
<dbReference type="eggNOG" id="KOG1015">
    <property type="taxonomic scope" value="Eukaryota"/>
</dbReference>
<dbReference type="AlphaFoldDB" id="T1FER3"/>
<dbReference type="Pfam" id="PF17981">
    <property type="entry name" value="ADD_ATRX"/>
    <property type="match status" value="1"/>
</dbReference>
<dbReference type="Proteomes" id="UP000015101">
    <property type="component" value="Unassembled WGS sequence"/>
</dbReference>
<dbReference type="InterPro" id="IPR013083">
    <property type="entry name" value="Znf_RING/FYVE/PHD"/>
</dbReference>
<evidence type="ECO:0000256" key="2">
    <source>
        <dbReference type="ARBA" id="ARBA00007025"/>
    </source>
</evidence>
<dbReference type="RefSeq" id="XP_009026550.1">
    <property type="nucleotide sequence ID" value="XM_009028302.1"/>
</dbReference>
<keyword evidence="12" id="KW-0539">Nucleus</keyword>
<evidence type="ECO:0000313" key="18">
    <source>
        <dbReference type="Proteomes" id="UP000015101"/>
    </source>
</evidence>
<keyword evidence="8" id="KW-0862">Zinc</keyword>
<accession>T1FER3</accession>
<dbReference type="Gene3D" id="3.30.40.10">
    <property type="entry name" value="Zinc/RING finger domain, C3HC4 (zinc finger)"/>
    <property type="match status" value="1"/>
</dbReference>
<organism evidence="17 18">
    <name type="scientific">Helobdella robusta</name>
    <name type="common">Californian leech</name>
    <dbReference type="NCBI Taxonomy" id="6412"/>
    <lineage>
        <taxon>Eukaryota</taxon>
        <taxon>Metazoa</taxon>
        <taxon>Spiralia</taxon>
        <taxon>Lophotrochozoa</taxon>
        <taxon>Annelida</taxon>
        <taxon>Clitellata</taxon>
        <taxon>Hirudinea</taxon>
        <taxon>Rhynchobdellida</taxon>
        <taxon>Glossiphoniidae</taxon>
        <taxon>Helobdella</taxon>
    </lineage>
</organism>
<comment type="subcellular location">
    <subcellularLocation>
        <location evidence="1">Nucleus</location>
    </subcellularLocation>
</comment>
<keyword evidence="6" id="KW-0863">Zinc-finger</keyword>
<dbReference type="InterPro" id="IPR011011">
    <property type="entry name" value="Znf_FYVE_PHD"/>
</dbReference>
<name>T1FER3_HELRO</name>
<reference evidence="16 18" key="2">
    <citation type="journal article" date="2013" name="Nature">
        <title>Insights into bilaterian evolution from three spiralian genomes.</title>
        <authorList>
            <person name="Simakov O."/>
            <person name="Marletaz F."/>
            <person name="Cho S.J."/>
            <person name="Edsinger-Gonzales E."/>
            <person name="Havlak P."/>
            <person name="Hellsten U."/>
            <person name="Kuo D.H."/>
            <person name="Larsson T."/>
            <person name="Lv J."/>
            <person name="Arendt D."/>
            <person name="Savage R."/>
            <person name="Osoegawa K."/>
            <person name="de Jong P."/>
            <person name="Grimwood J."/>
            <person name="Chapman J.A."/>
            <person name="Shapiro H."/>
            <person name="Aerts A."/>
            <person name="Otillar R.P."/>
            <person name="Terry A.Y."/>
            <person name="Boore J.L."/>
            <person name="Grigoriev I.V."/>
            <person name="Lindberg D.R."/>
            <person name="Seaver E.C."/>
            <person name="Weisblat D.A."/>
            <person name="Putnam N.H."/>
            <person name="Rokhsar D.S."/>
        </authorList>
    </citation>
    <scope>NUCLEOTIDE SEQUENCE</scope>
</reference>
<keyword evidence="18" id="KW-1185">Reference proteome</keyword>
<dbReference type="InterPro" id="IPR025766">
    <property type="entry name" value="ADD"/>
</dbReference>
<dbReference type="KEGG" id="hro:HELRODRAFT_179468"/>
<dbReference type="InterPro" id="IPR041430">
    <property type="entry name" value="ADD_ATRX"/>
</dbReference>
<dbReference type="EMBL" id="AMQM01006854">
    <property type="status" value="NOT_ANNOTATED_CDS"/>
    <property type="molecule type" value="Genomic_DNA"/>
</dbReference>
<keyword evidence="7" id="KW-0378">Hydrolase</keyword>
<dbReference type="GO" id="GO:0006281">
    <property type="term" value="P:DNA repair"/>
    <property type="evidence" value="ECO:0007669"/>
    <property type="project" value="UniProtKB-KW"/>
</dbReference>
<reference evidence="18" key="1">
    <citation type="submission" date="2012-12" db="EMBL/GenBank/DDBJ databases">
        <authorList>
            <person name="Hellsten U."/>
            <person name="Grimwood J."/>
            <person name="Chapman J.A."/>
            <person name="Shapiro H."/>
            <person name="Aerts A."/>
            <person name="Otillar R.P."/>
            <person name="Terry A.Y."/>
            <person name="Boore J.L."/>
            <person name="Simakov O."/>
            <person name="Marletaz F."/>
            <person name="Cho S.-J."/>
            <person name="Edsinger-Gonzales E."/>
            <person name="Havlak P."/>
            <person name="Kuo D.-H."/>
            <person name="Larsson T."/>
            <person name="Lv J."/>
            <person name="Arendt D."/>
            <person name="Savage R."/>
            <person name="Osoegawa K."/>
            <person name="de Jong P."/>
            <person name="Lindberg D.R."/>
            <person name="Seaver E.C."/>
            <person name="Weisblat D.A."/>
            <person name="Putnam N.H."/>
            <person name="Grigoriev I.V."/>
            <person name="Rokhsar D.S."/>
        </authorList>
    </citation>
    <scope>NUCLEOTIDE SEQUENCE</scope>
</reference>
<evidence type="ECO:0000256" key="12">
    <source>
        <dbReference type="ARBA" id="ARBA00023242"/>
    </source>
</evidence>
<dbReference type="GO" id="GO:0005634">
    <property type="term" value="C:nucleus"/>
    <property type="evidence" value="ECO:0007669"/>
    <property type="project" value="UniProtKB-SubCell"/>
</dbReference>
<comment type="catalytic activity">
    <reaction evidence="13">
        <text>ATP + H2O = ADP + phosphate + H(+)</text>
        <dbReference type="Rhea" id="RHEA:13065"/>
        <dbReference type="ChEBI" id="CHEBI:15377"/>
        <dbReference type="ChEBI" id="CHEBI:15378"/>
        <dbReference type="ChEBI" id="CHEBI:30616"/>
        <dbReference type="ChEBI" id="CHEBI:43474"/>
        <dbReference type="ChEBI" id="CHEBI:456216"/>
        <dbReference type="EC" id="3.6.4.12"/>
    </reaction>
</comment>
<comment type="similarity">
    <text evidence="2">Belongs to the SNF2/RAD54 helicase family.</text>
</comment>
<evidence type="ECO:0000256" key="9">
    <source>
        <dbReference type="ARBA" id="ARBA00022840"/>
    </source>
</evidence>
<keyword evidence="9" id="KW-0067">ATP-binding</keyword>
<evidence type="ECO:0000256" key="13">
    <source>
        <dbReference type="ARBA" id="ARBA00047995"/>
    </source>
</evidence>
<feature type="region of interest" description="Disordered" evidence="14">
    <location>
        <begin position="284"/>
        <end position="315"/>
    </location>
</feature>
<keyword evidence="10" id="KW-0238">DNA-binding</keyword>
<dbReference type="GO" id="GO:0010468">
    <property type="term" value="P:regulation of gene expression"/>
    <property type="evidence" value="ECO:0007669"/>
    <property type="project" value="UniProtKB-ARBA"/>
</dbReference>
<dbReference type="GeneID" id="20207312"/>
<dbReference type="STRING" id="6412.T1FER3"/>
<dbReference type="GO" id="GO:0003678">
    <property type="term" value="F:DNA helicase activity"/>
    <property type="evidence" value="ECO:0007669"/>
    <property type="project" value="UniProtKB-EC"/>
</dbReference>
<keyword evidence="5" id="KW-0227">DNA damage</keyword>
<dbReference type="InParanoid" id="T1FER3"/>
<keyword evidence="3" id="KW-0479">Metal-binding</keyword>
<keyword evidence="4" id="KW-0547">Nucleotide-binding</keyword>
<keyword evidence="11" id="KW-0234">DNA repair</keyword>
<proteinExistence type="inferred from homology"/>
<feature type="domain" description="PHD-type" evidence="15">
    <location>
        <begin position="30"/>
        <end position="166"/>
    </location>
</feature>
<dbReference type="OrthoDB" id="6286493at2759"/>
<dbReference type="HOGENOM" id="CLU_736262_0_0_1"/>
<dbReference type="EMBL" id="KB097528">
    <property type="protein sequence ID" value="ESN95396.1"/>
    <property type="molecule type" value="Genomic_DNA"/>
</dbReference>
<evidence type="ECO:0000259" key="15">
    <source>
        <dbReference type="PROSITE" id="PS51533"/>
    </source>
</evidence>
<dbReference type="EnsemblMetazoa" id="HelroT179468">
    <property type="protein sequence ID" value="HelroP179468"/>
    <property type="gene ID" value="HelroG179468"/>
</dbReference>
<evidence type="ECO:0000256" key="14">
    <source>
        <dbReference type="SAM" id="MobiDB-lite"/>
    </source>
</evidence>
<evidence type="ECO:0000256" key="7">
    <source>
        <dbReference type="ARBA" id="ARBA00022801"/>
    </source>
</evidence>
<dbReference type="PANTHER" id="PTHR46357:SF1">
    <property type="entry name" value="TRANSCRIPTIONAL REGULATOR ATRX"/>
    <property type="match status" value="1"/>
</dbReference>
<dbReference type="CTD" id="20207312"/>
<evidence type="ECO:0000256" key="6">
    <source>
        <dbReference type="ARBA" id="ARBA00022771"/>
    </source>
</evidence>
<dbReference type="PANTHER" id="PTHR46357">
    <property type="entry name" value="TRANSCRIPTIONAL REGULATOR ATRX"/>
    <property type="match status" value="1"/>
</dbReference>
<reference evidence="17" key="3">
    <citation type="submission" date="2015-06" db="UniProtKB">
        <authorList>
            <consortium name="EnsemblMetazoa"/>
        </authorList>
    </citation>
    <scope>IDENTIFICATION</scope>
</reference>
<evidence type="ECO:0000313" key="17">
    <source>
        <dbReference type="EnsemblMetazoa" id="HelroP179468"/>
    </source>
</evidence>
<evidence type="ECO:0000256" key="10">
    <source>
        <dbReference type="ARBA" id="ARBA00023125"/>
    </source>
</evidence>
<dbReference type="GO" id="GO:0016787">
    <property type="term" value="F:hydrolase activity"/>
    <property type="evidence" value="ECO:0007669"/>
    <property type="project" value="UniProtKB-KW"/>
</dbReference>
<evidence type="ECO:0000256" key="8">
    <source>
        <dbReference type="ARBA" id="ARBA00022833"/>
    </source>
</evidence>
<dbReference type="CDD" id="cd11726">
    <property type="entry name" value="ADDz_ATRX"/>
    <property type="match status" value="1"/>
</dbReference>
<gene>
    <name evidence="17" type="primary">20207312</name>
    <name evidence="16" type="ORF">HELRODRAFT_179468</name>
</gene>
<evidence type="ECO:0000256" key="5">
    <source>
        <dbReference type="ARBA" id="ARBA00022763"/>
    </source>
</evidence>
<evidence type="ECO:0000256" key="4">
    <source>
        <dbReference type="ARBA" id="ARBA00022741"/>
    </source>
</evidence>
<dbReference type="GO" id="GO:0008270">
    <property type="term" value="F:zinc ion binding"/>
    <property type="evidence" value="ECO:0007669"/>
    <property type="project" value="UniProtKB-KW"/>
</dbReference>
<sequence>MHPSLVAFAFSSSQTPETSSHHVPKTSSHHVISVFCESDLTCTACHRDIDVKKTGSLHGHPVLNVLICRKCFKWYTSGDIEKGEDGVDLQCRWCGDGGDLFCCNTCTNVFCKDCIKTNLGLSELRRVELSDKWMCYSCDNTPLTSLTNKYMEIVNARQKNYDIVVKDDVERSNDEEEEEVAVPLSNLNVPSLFEWSSLKLNLQDDSSVEDKMKYLEDSLTTLLPISRTLSNSLSYALLQLKKVDPTSQAKCTSKLHEISNKVNSNLSTLLQNFQVVNKVETTYANNKTRNNNNSDKSHKKQKSVQIMKQERPEKTLDVKSATAAAMIRSNDSTSPRIKLTISKKSITSASNELIGDSYGCSLYDKEEEPMNEGEGV</sequence>